<accession>A0A6J0C607</accession>
<reference evidence="2" key="1">
    <citation type="submission" date="2025-08" db="UniProtKB">
        <authorList>
            <consortium name="RefSeq"/>
        </authorList>
    </citation>
    <scope>IDENTIFICATION</scope>
    <source>
        <tissue evidence="2">Thorax and Abdomen</tissue>
    </source>
</reference>
<dbReference type="AlphaFoldDB" id="A0A6J0C607"/>
<dbReference type="Proteomes" id="UP000829291">
    <property type="component" value="Chromosome 5"/>
</dbReference>
<dbReference type="RefSeq" id="XP_015522761.1">
    <property type="nucleotide sequence ID" value="XM_015667275.2"/>
</dbReference>
<organism evidence="2">
    <name type="scientific">Neodiprion lecontei</name>
    <name type="common">Redheaded pine sawfly</name>
    <dbReference type="NCBI Taxonomy" id="441921"/>
    <lineage>
        <taxon>Eukaryota</taxon>
        <taxon>Metazoa</taxon>
        <taxon>Ecdysozoa</taxon>
        <taxon>Arthropoda</taxon>
        <taxon>Hexapoda</taxon>
        <taxon>Insecta</taxon>
        <taxon>Pterygota</taxon>
        <taxon>Neoptera</taxon>
        <taxon>Endopterygota</taxon>
        <taxon>Hymenoptera</taxon>
        <taxon>Tenthredinoidea</taxon>
        <taxon>Diprionidae</taxon>
        <taxon>Diprioninae</taxon>
        <taxon>Neodiprion</taxon>
    </lineage>
</organism>
<dbReference type="InParanoid" id="A0A6J0C607"/>
<sequence>MARKIGCIGKCTIGLSLEDLSRITQNIEQTLSDPTGRYILRKYLIQGGRRDDLACLDYYETCSRIVSKEESSVSPTNSPSEEFTEKYVSAIYEAAELDGIPEITLALLERFSEAQNGGQRDVMLEVLKDAMTCASDHLRKSHTAFSRYAQQPCPRTK</sequence>
<evidence type="ECO:0000313" key="2">
    <source>
        <dbReference type="RefSeq" id="XP_015522761.1"/>
    </source>
</evidence>
<gene>
    <name evidence="2" type="primary">LOC107226456</name>
</gene>
<dbReference type="OrthoDB" id="6596404at2759"/>
<proteinExistence type="predicted"/>
<keyword evidence="1" id="KW-1185">Reference proteome</keyword>
<dbReference type="KEGG" id="nlo:107226456"/>
<name>A0A6J0C607_NEOLC</name>
<protein>
    <submittedName>
        <fullName evidence="2">Uncharacterized protein LOC107226456</fullName>
    </submittedName>
</protein>
<dbReference type="GeneID" id="107226456"/>
<evidence type="ECO:0000313" key="1">
    <source>
        <dbReference type="Proteomes" id="UP000829291"/>
    </source>
</evidence>